<organism evidence="3 4">
    <name type="scientific">Amycolatopsis balhimycina DSM 5908</name>
    <dbReference type="NCBI Taxonomy" id="1081091"/>
    <lineage>
        <taxon>Bacteria</taxon>
        <taxon>Bacillati</taxon>
        <taxon>Actinomycetota</taxon>
        <taxon>Actinomycetes</taxon>
        <taxon>Pseudonocardiales</taxon>
        <taxon>Pseudonocardiaceae</taxon>
        <taxon>Amycolatopsis</taxon>
    </lineage>
</organism>
<evidence type="ECO:0000313" key="3">
    <source>
        <dbReference type="EMBL" id="RSM50881.1"/>
    </source>
</evidence>
<dbReference type="PROSITE" id="PS50862">
    <property type="entry name" value="AA_TRNA_LIGASE_II"/>
    <property type="match status" value="1"/>
</dbReference>
<dbReference type="EMBL" id="QHHU01000001">
    <property type="protein sequence ID" value="RSM50881.1"/>
    <property type="molecule type" value="Genomic_DNA"/>
</dbReference>
<keyword evidence="4" id="KW-1185">Reference proteome</keyword>
<dbReference type="Gene3D" id="3.30.930.10">
    <property type="entry name" value="Bira Bifunctional Protein, Domain 2"/>
    <property type="match status" value="1"/>
</dbReference>
<accession>A0A428X6E1</accession>
<feature type="compositionally biased region" description="Basic and acidic residues" evidence="1">
    <location>
        <begin position="402"/>
        <end position="413"/>
    </location>
</feature>
<reference evidence="3 4" key="1">
    <citation type="submission" date="2018-05" db="EMBL/GenBank/DDBJ databases">
        <title>Evolution of GPA BGCs.</title>
        <authorList>
            <person name="Waglechner N."/>
            <person name="Wright G.D."/>
        </authorList>
    </citation>
    <scope>NUCLEOTIDE SEQUENCE [LARGE SCALE GENOMIC DNA]</scope>
    <source>
        <strain evidence="3 4">DSM 5908</strain>
    </source>
</reference>
<name>A0A428X6E1_AMYBA</name>
<comment type="caution">
    <text evidence="3">The sequence shown here is derived from an EMBL/GenBank/DDBJ whole genome shotgun (WGS) entry which is preliminary data.</text>
</comment>
<sequence>MSRHRISLRNVVPAGKRAALEQRIFYASSAIEDYRLVEEAGDVIAVEVVTGPGADPAELARKVDLLICNDVLPQRTRRPVVVWRSPHTADQAEGDVWARLERTAAVVEMGEGLYATGGLFTDLLSVLDGMLSEIAAGTFGAISYRYPTLISTDVLRRGGYLDAFPQFLITAGRLHADIDSYGAFVSGLESAPDTGAYLDRFGEHLGHCLPPTMCFHTYRQLEHRKLPGDAAVFTARGKSFRFESRYRRGVERLWDFTIREIVFVGDGERVAGQRTEFMRETWRLMDELALPGHAEVAHDPFFGNEATSERALAQQLMELKYELCLPVEGGRSVAAGSFNLHGDKFGSAFRITLPDGTTAHTACVGFGLERLTYAFLSQHGLDVDRWPASVRRRLQSRIPAEGPHRQTEGERNGRQRIPRG</sequence>
<evidence type="ECO:0000256" key="1">
    <source>
        <dbReference type="SAM" id="MobiDB-lite"/>
    </source>
</evidence>
<dbReference type="InterPro" id="IPR006195">
    <property type="entry name" value="aa-tRNA-synth_II"/>
</dbReference>
<dbReference type="RefSeq" id="WP_020646472.1">
    <property type="nucleotide sequence ID" value="NZ_QHHU01000001.1"/>
</dbReference>
<feature type="domain" description="Aminoacyl-transfer RNA synthetases class-II family profile" evidence="2">
    <location>
        <begin position="237"/>
        <end position="399"/>
    </location>
</feature>
<evidence type="ECO:0000259" key="2">
    <source>
        <dbReference type="PROSITE" id="PS50862"/>
    </source>
</evidence>
<dbReference type="AlphaFoldDB" id="A0A428X6E1"/>
<protein>
    <recommendedName>
        <fullName evidence="2">Aminoacyl-transfer RNA synthetases class-II family profile domain-containing protein</fullName>
    </recommendedName>
</protein>
<proteinExistence type="predicted"/>
<dbReference type="SUPFAM" id="SSF55681">
    <property type="entry name" value="Class II aaRS and biotin synthetases"/>
    <property type="match status" value="1"/>
</dbReference>
<feature type="region of interest" description="Disordered" evidence="1">
    <location>
        <begin position="395"/>
        <end position="420"/>
    </location>
</feature>
<dbReference type="Proteomes" id="UP000286716">
    <property type="component" value="Unassembled WGS sequence"/>
</dbReference>
<dbReference type="InterPro" id="IPR045864">
    <property type="entry name" value="aa-tRNA-synth_II/BPL/LPL"/>
</dbReference>
<evidence type="ECO:0000313" key="4">
    <source>
        <dbReference type="Proteomes" id="UP000286716"/>
    </source>
</evidence>
<gene>
    <name evidence="3" type="ORF">DMA12_01705</name>
</gene>